<keyword evidence="14" id="KW-0482">Metalloprotease</keyword>
<comment type="caution">
    <text evidence="13">Lacks conserved residue(s) required for the propagation of feature annotation.</text>
</comment>
<dbReference type="SUPFAM" id="SSF55486">
    <property type="entry name" value="Metalloproteases ('zincins'), catalytic domain"/>
    <property type="match status" value="1"/>
</dbReference>
<feature type="binding site" evidence="11">
    <location>
        <position position="325"/>
    </location>
    <ligand>
        <name>Zn(2+)</name>
        <dbReference type="ChEBI" id="CHEBI:29105"/>
        <label>2</label>
        <note>catalytic</note>
    </ligand>
</feature>
<name>S4RGM4_PETMA</name>
<evidence type="ECO:0000256" key="8">
    <source>
        <dbReference type="PIRSR" id="PIRSR601548-3"/>
    </source>
</evidence>
<feature type="binding site" evidence="8">
    <location>
        <position position="325"/>
    </location>
    <ligand>
        <name>Zn(2+)</name>
        <dbReference type="ChEBI" id="CHEBI:29105"/>
        <label>1</label>
        <note>catalytic</note>
    </ligand>
</feature>
<dbReference type="PROSITE" id="PS52011">
    <property type="entry name" value="PEPTIDASE_M2"/>
    <property type="match status" value="1"/>
</dbReference>
<evidence type="ECO:0000256" key="10">
    <source>
        <dbReference type="PIRSR" id="PIRSR601548-5"/>
    </source>
</evidence>
<dbReference type="GeneTree" id="ENSGT00940000163600"/>
<comment type="similarity">
    <text evidence="2 13 14">Belongs to the peptidase M2 family.</text>
</comment>
<keyword evidence="4 9" id="KW-1015">Disulfide bond</keyword>
<dbReference type="STRING" id="7757.ENSPMAP00000004356"/>
<evidence type="ECO:0000256" key="7">
    <source>
        <dbReference type="PIRSR" id="PIRSR601548-2"/>
    </source>
</evidence>
<protein>
    <recommendedName>
        <fullName evidence="14">Angiotensin-converting enzyme</fullName>
        <ecNumber evidence="14">3.4.-.-</ecNumber>
    </recommendedName>
</protein>
<evidence type="ECO:0000256" key="6">
    <source>
        <dbReference type="PIRSR" id="PIRSR601548-10"/>
    </source>
</evidence>
<sequence length="405" mass="47352">EAWGEKTKYLYDDIRDGFPDDLRRLLREMRIMGSANLHPAAREELNRVILQMQTTYSTGAVCKPGHSSGPDCFPLEPELDHIMATSRSYTQLLYYWEGWRTDVGRPLRAPYAHFVQLSNEASRADGFADTGEFWRSVYETETFRADLERLYDELRPLYLHMHAYVRRRLHRRYGERLVNLRGPIPAHLLGDMWAQQWQGIYDLVVPYPGKTRVDVTSAMVEQGWNTTHMFRVSEEFFTSLGLMEMPPEFWNGSMLEKPADGREVVCHASAWDFYNRKDFRIKQCTSVTMTDLVRAHHEMGHVQYFLQYKEQPVPFRRGANPGFHEAIGDVMALSVATPRHLKKIGLLEPSYVEDPAESDINFLLWMALGKIAFLPFGFLVDQWRWDVFSGHTPPGRYNHDWWHLR</sequence>
<dbReference type="Ensembl" id="ENSPMAT00000004373.1">
    <property type="protein sequence ID" value="ENSPMAP00000004356.1"/>
    <property type="gene ID" value="ENSPMAG00000003990.1"/>
</dbReference>
<feature type="binding site" evidence="8">
    <location>
        <position position="297"/>
    </location>
    <ligand>
        <name>Zn(2+)</name>
        <dbReference type="ChEBI" id="CHEBI:29105"/>
        <label>1</label>
        <note>catalytic</note>
    </ligand>
</feature>
<comment type="cofactor">
    <cofactor evidence="14">
        <name>Zn(2+)</name>
        <dbReference type="ChEBI" id="CHEBI:29105"/>
    </cofactor>
    <text evidence="14">Binds 1 zinc ion per subunit.</text>
</comment>
<keyword evidence="8 14" id="KW-0862">Zinc</keyword>
<evidence type="ECO:0000256" key="12">
    <source>
        <dbReference type="PIRSR" id="PIRSR601548-9"/>
    </source>
</evidence>
<dbReference type="Pfam" id="PF01401">
    <property type="entry name" value="Peptidase_M2"/>
    <property type="match status" value="1"/>
</dbReference>
<keyword evidence="3" id="KW-0732">Signal</keyword>
<feature type="binding site" evidence="11">
    <location>
        <position position="297"/>
    </location>
    <ligand>
        <name>Zn(2+)</name>
        <dbReference type="ChEBI" id="CHEBI:29105"/>
        <label>2</label>
        <note>catalytic</note>
    </ligand>
</feature>
<reference evidence="15" key="1">
    <citation type="submission" date="2025-08" db="UniProtKB">
        <authorList>
            <consortium name="Ensembl"/>
        </authorList>
    </citation>
    <scope>IDENTIFICATION</scope>
</reference>
<keyword evidence="14" id="KW-0378">Hydrolase</keyword>
<dbReference type="OMA" id="VCANINM"/>
<feature type="disulfide bond" evidence="9 13">
    <location>
        <begin position="266"/>
        <end position="284"/>
    </location>
</feature>
<feature type="glycosylation site" description="N-linked (GlcNAc...) asparagine; partial" evidence="6">
    <location>
        <position position="251"/>
    </location>
</feature>
<keyword evidence="8 14" id="KW-0479">Metal-binding</keyword>
<evidence type="ECO:0000256" key="14">
    <source>
        <dbReference type="RuleBase" id="RU361144"/>
    </source>
</evidence>
<organism evidence="15">
    <name type="scientific">Petromyzon marinus</name>
    <name type="common">Sea lamprey</name>
    <dbReference type="NCBI Taxonomy" id="7757"/>
    <lineage>
        <taxon>Eukaryota</taxon>
        <taxon>Metazoa</taxon>
        <taxon>Chordata</taxon>
        <taxon>Craniata</taxon>
        <taxon>Vertebrata</taxon>
        <taxon>Cyclostomata</taxon>
        <taxon>Hyperoartia</taxon>
        <taxon>Petromyzontiformes</taxon>
        <taxon>Petromyzontidae</taxon>
        <taxon>Petromyzon</taxon>
    </lineage>
</organism>
<feature type="active site" description="Proton acceptor 2" evidence="12">
    <location>
        <position position="298"/>
    </location>
</feature>
<evidence type="ECO:0000256" key="5">
    <source>
        <dbReference type="ARBA" id="ARBA00023180"/>
    </source>
</evidence>
<keyword evidence="5 6" id="KW-0325">Glycoprotein</keyword>
<evidence type="ECO:0000256" key="9">
    <source>
        <dbReference type="PIRSR" id="PIRSR601548-4"/>
    </source>
</evidence>
<dbReference type="GO" id="GO:0008237">
    <property type="term" value="F:metallopeptidase activity"/>
    <property type="evidence" value="ECO:0007669"/>
    <property type="project" value="UniProtKB-KW"/>
</dbReference>
<evidence type="ECO:0000256" key="1">
    <source>
        <dbReference type="ARBA" id="ARBA00001923"/>
    </source>
</evidence>
<dbReference type="GO" id="GO:0004180">
    <property type="term" value="F:carboxypeptidase activity"/>
    <property type="evidence" value="ECO:0007669"/>
    <property type="project" value="UniProtKB-KW"/>
</dbReference>
<keyword evidence="14" id="KW-0121">Carboxypeptidase</keyword>
<proteinExistence type="inferred from homology"/>
<reference evidence="15" key="2">
    <citation type="submission" date="2025-09" db="UniProtKB">
        <authorList>
            <consortium name="Ensembl"/>
        </authorList>
    </citation>
    <scope>IDENTIFICATION</scope>
</reference>
<dbReference type="MEROPS" id="M02.001"/>
<dbReference type="PANTHER" id="PTHR10514">
    <property type="entry name" value="ANGIOTENSIN-CONVERTING ENZYME"/>
    <property type="match status" value="1"/>
</dbReference>
<dbReference type="CDD" id="cd06461">
    <property type="entry name" value="M2_ACE"/>
    <property type="match status" value="1"/>
</dbReference>
<keyword evidence="14" id="KW-0645">Protease</keyword>
<evidence type="ECO:0000313" key="15">
    <source>
        <dbReference type="Ensembl" id="ENSPMAP00000004356.1"/>
    </source>
</evidence>
<feature type="binding site" evidence="8">
    <location>
        <position position="301"/>
    </location>
    <ligand>
        <name>Zn(2+)</name>
        <dbReference type="ChEBI" id="CHEBI:29105"/>
        <label>1</label>
        <note>catalytic</note>
    </ligand>
</feature>
<feature type="binding site" evidence="11">
    <location>
        <position position="301"/>
    </location>
    <ligand>
        <name>Zn(2+)</name>
        <dbReference type="ChEBI" id="CHEBI:29105"/>
        <label>2</label>
        <note>catalytic</note>
    </ligand>
</feature>
<dbReference type="PANTHER" id="PTHR10514:SF27">
    <property type="entry name" value="ANGIOTENSIN-CONVERTING ENZYME"/>
    <property type="match status" value="1"/>
</dbReference>
<feature type="binding site" evidence="7">
    <location>
        <position position="138"/>
    </location>
    <ligand>
        <name>chloride</name>
        <dbReference type="ChEBI" id="CHEBI:17996"/>
        <label>1</label>
    </ligand>
</feature>
<dbReference type="PRINTS" id="PR00791">
    <property type="entry name" value="PEPDIPTASEA"/>
</dbReference>
<accession>S4RGM4</accession>
<evidence type="ECO:0000256" key="13">
    <source>
        <dbReference type="PROSITE-ProRule" id="PRU01355"/>
    </source>
</evidence>
<dbReference type="GO" id="GO:0008241">
    <property type="term" value="F:peptidyl-dipeptidase activity"/>
    <property type="evidence" value="ECO:0007669"/>
    <property type="project" value="UniProtKB-EC"/>
</dbReference>
<feature type="disulfide bond" evidence="9">
    <location>
        <begin position="62"/>
        <end position="72"/>
    </location>
</feature>
<dbReference type="AlphaFoldDB" id="S4RGM4"/>
<dbReference type="GO" id="GO:0046872">
    <property type="term" value="F:metal ion binding"/>
    <property type="evidence" value="ECO:0007669"/>
    <property type="project" value="UniProtKB-KW"/>
</dbReference>
<dbReference type="GO" id="GO:0005886">
    <property type="term" value="C:plasma membrane"/>
    <property type="evidence" value="ECO:0007669"/>
    <property type="project" value="TreeGrafter"/>
</dbReference>
<comment type="cofactor">
    <cofactor evidence="1">
        <name>chloride</name>
        <dbReference type="ChEBI" id="CHEBI:17996"/>
    </cofactor>
</comment>
<evidence type="ECO:0000256" key="3">
    <source>
        <dbReference type="ARBA" id="ARBA00022729"/>
    </source>
</evidence>
<dbReference type="HOGENOM" id="CLU_014364_3_3_1"/>
<dbReference type="GO" id="GO:0006508">
    <property type="term" value="P:proteolysis"/>
    <property type="evidence" value="ECO:0007669"/>
    <property type="project" value="UniProtKB-KW"/>
</dbReference>
<dbReference type="InterPro" id="IPR001548">
    <property type="entry name" value="Peptidase_M2"/>
</dbReference>
<evidence type="ECO:0000256" key="11">
    <source>
        <dbReference type="PIRSR" id="PIRSR601548-8"/>
    </source>
</evidence>
<dbReference type="EC" id="3.4.-.-" evidence="14"/>
<evidence type="ECO:0000256" key="2">
    <source>
        <dbReference type="ARBA" id="ARBA00008139"/>
    </source>
</evidence>
<evidence type="ECO:0000256" key="4">
    <source>
        <dbReference type="ARBA" id="ARBA00023157"/>
    </source>
</evidence>
<feature type="glycosylation site" description="N-linked (GlcNAc...) asparagine" evidence="10">
    <location>
        <position position="225"/>
    </location>
</feature>